<feature type="compositionally biased region" description="Polar residues" evidence="10">
    <location>
        <begin position="603"/>
        <end position="615"/>
    </location>
</feature>
<dbReference type="InterPro" id="IPR052481">
    <property type="entry name" value="DZAN1"/>
</dbReference>
<dbReference type="PANTHER" id="PTHR16058:SF4">
    <property type="entry name" value="DOUBLE ZINC RIBBON AND ANKYRIN REPEAT-CONTAINING PROTEIN 1"/>
    <property type="match status" value="1"/>
</dbReference>
<sequence>MVAAAVDTVHMQEICSLNPEHRYRISERSITAPFIIPIRVPPPGKAKHEIDTSTPVEIKSDSPDVSVFYTLDGSKPEVLRRPEVRGSSTMTYSEPIYLPSGKVSVRALAVTSDGRQSAVVTKVFVVEQIPSELQDYEENQLDSSTQQNHTSSPNGDAEASGKHLDNSLSGSRRVRKGPRFLSQRLNSASGSQPTKHTQSTAAVESILKNLTSTQKSRIQLETDFLRCTTCLSHRPSDPFARFCLHCGAPVPPIPGQRLPPTEGGRMMLCVQCKSMVPANTSSCVVCEVPLAPQLQPQASLRLQDKLICQSCGTGNPAHITYCVTCETRLPQIDSPVLSSQSAPPLPCTEGKMVSCPKCKRVNHSDARFCDWCGAKPGHVRSLVRCSQCGASSHPYSNYCGSCGLFLEGPPRPPPRTTQPGPQEGAVVSEQASSGSTSWQPVSAPVSSSVLDVVAGSVAERLDAQTQTTGIFYPSTTDLQRRSQRREEELNRQEKMSDRKPLLTAISPGRGYWRKQLDHICAHLRSYTQNNSEFRALIGEPRMGRLVSVVIEEDSYEVSLRINFISAAPQRPTSCATGQMNGSVYEGHSLSAVTEGRATRATSLSSIVNENGTNTKNQRKSHSSAVREKPTTSSDAKNSLLLKEVGPEGSGRISVVQQLLDEARKCLYSPSLSLSFSYYSGKNEESTSGADPSCLGTDGRPALVAAVMNGQCDIIPVLVQKGADINQQSGLLNNTALHEAAALGNEGLQSAEILLGCNASLRTLNAHGQVPYDVAQSTNCSAMISLLTTPTEWGMT</sequence>
<dbReference type="AlphaFoldDB" id="A0A8T2KPB6"/>
<organism evidence="12 13">
    <name type="scientific">Astyanax mexicanus</name>
    <name type="common">Blind cave fish</name>
    <name type="synonym">Astyanax fasciatus mexicanus</name>
    <dbReference type="NCBI Taxonomy" id="7994"/>
    <lineage>
        <taxon>Eukaryota</taxon>
        <taxon>Metazoa</taxon>
        <taxon>Chordata</taxon>
        <taxon>Craniata</taxon>
        <taxon>Vertebrata</taxon>
        <taxon>Euteleostomi</taxon>
        <taxon>Actinopterygii</taxon>
        <taxon>Neopterygii</taxon>
        <taxon>Teleostei</taxon>
        <taxon>Ostariophysi</taxon>
        <taxon>Characiformes</taxon>
        <taxon>Characoidei</taxon>
        <taxon>Acestrorhamphidae</taxon>
        <taxon>Acestrorhamphinae</taxon>
        <taxon>Astyanax</taxon>
    </lineage>
</organism>
<reference evidence="12 13" key="1">
    <citation type="submission" date="2021-07" db="EMBL/GenBank/DDBJ databases">
        <authorList>
            <person name="Imarazene B."/>
            <person name="Zahm M."/>
            <person name="Klopp C."/>
            <person name="Cabau C."/>
            <person name="Beille S."/>
            <person name="Jouanno E."/>
            <person name="Castinel A."/>
            <person name="Lluch J."/>
            <person name="Gil L."/>
            <person name="Kuchtly C."/>
            <person name="Lopez Roques C."/>
            <person name="Donnadieu C."/>
            <person name="Parrinello H."/>
            <person name="Journot L."/>
            <person name="Du K."/>
            <person name="Schartl M."/>
            <person name="Retaux S."/>
            <person name="Guiguen Y."/>
        </authorList>
    </citation>
    <scope>NUCLEOTIDE SEQUENCE [LARGE SCALE GENOMIC DNA]</scope>
    <source>
        <strain evidence="12">Pach_M1</strain>
        <tissue evidence="12">Testis</tissue>
    </source>
</reference>
<evidence type="ECO:0000256" key="9">
    <source>
        <dbReference type="PROSITE-ProRule" id="PRU00023"/>
    </source>
</evidence>
<dbReference type="GO" id="GO:0005929">
    <property type="term" value="C:cilium"/>
    <property type="evidence" value="ECO:0007669"/>
    <property type="project" value="UniProtKB-SubCell"/>
</dbReference>
<dbReference type="PROSITE" id="PS50088">
    <property type="entry name" value="ANK_REPEAT"/>
    <property type="match status" value="1"/>
</dbReference>
<keyword evidence="2" id="KW-0479">Metal-binding</keyword>
<dbReference type="Gene3D" id="4.10.1060.50">
    <property type="match status" value="1"/>
</dbReference>
<gene>
    <name evidence="12" type="primary">DZANK1</name>
    <name evidence="12" type="ORF">AMEX_G26171</name>
</gene>
<dbReference type="InterPro" id="IPR026876">
    <property type="entry name" value="Fn3_assoc_repeat"/>
</dbReference>
<evidence type="ECO:0000256" key="3">
    <source>
        <dbReference type="ARBA" id="ARBA00022737"/>
    </source>
</evidence>
<feature type="compositionally biased region" description="Polar residues" evidence="10">
    <location>
        <begin position="141"/>
        <end position="154"/>
    </location>
</feature>
<dbReference type="InterPro" id="IPR036770">
    <property type="entry name" value="Ankyrin_rpt-contain_sf"/>
</dbReference>
<dbReference type="InterPro" id="IPR038587">
    <property type="entry name" value="Ribosomal_eL40_sf"/>
</dbReference>
<evidence type="ECO:0000313" key="12">
    <source>
        <dbReference type="EMBL" id="KAG9261183.1"/>
    </source>
</evidence>
<protein>
    <recommendedName>
        <fullName evidence="8">Double zinc ribbon and ankyrin repeat-containing protein 1</fullName>
    </recommendedName>
</protein>
<dbReference type="InterPro" id="IPR002110">
    <property type="entry name" value="Ankyrin_rpt"/>
</dbReference>
<dbReference type="Gene3D" id="1.25.40.20">
    <property type="entry name" value="Ankyrin repeat-containing domain"/>
    <property type="match status" value="1"/>
</dbReference>
<feature type="region of interest" description="Disordered" evidence="10">
    <location>
        <begin position="410"/>
        <end position="442"/>
    </location>
</feature>
<feature type="compositionally biased region" description="Basic and acidic residues" evidence="10">
    <location>
        <begin position="478"/>
        <end position="498"/>
    </location>
</feature>
<comment type="caution">
    <text evidence="12">The sequence shown here is derived from an EMBL/GenBank/DDBJ whole genome shotgun (WGS) entry which is preliminary data.</text>
</comment>
<evidence type="ECO:0000256" key="5">
    <source>
        <dbReference type="ARBA" id="ARBA00022833"/>
    </source>
</evidence>
<keyword evidence="5" id="KW-0862">Zinc</keyword>
<evidence type="ECO:0000256" key="2">
    <source>
        <dbReference type="ARBA" id="ARBA00022723"/>
    </source>
</evidence>
<feature type="region of interest" description="Disordered" evidence="10">
    <location>
        <begin position="137"/>
        <end position="175"/>
    </location>
</feature>
<proteinExistence type="predicted"/>
<evidence type="ECO:0000256" key="7">
    <source>
        <dbReference type="ARBA" id="ARBA00023273"/>
    </source>
</evidence>
<dbReference type="EMBL" id="JAICCE010000023">
    <property type="protein sequence ID" value="KAG9261183.1"/>
    <property type="molecule type" value="Genomic_DNA"/>
</dbReference>
<evidence type="ECO:0000259" key="11">
    <source>
        <dbReference type="Pfam" id="PF12773"/>
    </source>
</evidence>
<keyword evidence="3" id="KW-0677">Repeat</keyword>
<dbReference type="Pfam" id="PF12796">
    <property type="entry name" value="Ank_2"/>
    <property type="match status" value="1"/>
</dbReference>
<dbReference type="GO" id="GO:0008270">
    <property type="term" value="F:zinc ion binding"/>
    <property type="evidence" value="ECO:0007669"/>
    <property type="project" value="UniProtKB-KW"/>
</dbReference>
<dbReference type="InterPro" id="IPR025874">
    <property type="entry name" value="DZR"/>
</dbReference>
<evidence type="ECO:0000256" key="8">
    <source>
        <dbReference type="ARBA" id="ARBA00039856"/>
    </source>
</evidence>
<accession>A0A8T2KPB6</accession>
<evidence type="ECO:0000256" key="6">
    <source>
        <dbReference type="ARBA" id="ARBA00023043"/>
    </source>
</evidence>
<feature type="region of interest" description="Disordered" evidence="10">
    <location>
        <begin position="474"/>
        <end position="498"/>
    </location>
</feature>
<evidence type="ECO:0000256" key="10">
    <source>
        <dbReference type="SAM" id="MobiDB-lite"/>
    </source>
</evidence>
<evidence type="ECO:0000256" key="4">
    <source>
        <dbReference type="ARBA" id="ARBA00022771"/>
    </source>
</evidence>
<keyword evidence="7" id="KW-0966">Cell projection</keyword>
<keyword evidence="6 9" id="KW-0040">ANK repeat</keyword>
<name>A0A8T2KPB6_ASTMX</name>
<feature type="region of interest" description="Disordered" evidence="10">
    <location>
        <begin position="603"/>
        <end position="642"/>
    </location>
</feature>
<dbReference type="OrthoDB" id="10033229at2759"/>
<dbReference type="SUPFAM" id="SSF48403">
    <property type="entry name" value="Ankyrin repeat"/>
    <property type="match status" value="1"/>
</dbReference>
<keyword evidence="4" id="KW-0863">Zinc-finger</keyword>
<evidence type="ECO:0000313" key="13">
    <source>
        <dbReference type="Proteomes" id="UP000752171"/>
    </source>
</evidence>
<feature type="compositionally biased region" description="Polar residues" evidence="10">
    <location>
        <begin position="429"/>
        <end position="442"/>
    </location>
</feature>
<comment type="subcellular location">
    <subcellularLocation>
        <location evidence="1">Cell projection</location>
        <location evidence="1">Cilium</location>
    </subcellularLocation>
</comment>
<dbReference type="PROSITE" id="PS50297">
    <property type="entry name" value="ANK_REP_REGION"/>
    <property type="match status" value="1"/>
</dbReference>
<dbReference type="Pfam" id="PF13287">
    <property type="entry name" value="Fn3_assoc"/>
    <property type="match status" value="1"/>
</dbReference>
<dbReference type="Proteomes" id="UP000752171">
    <property type="component" value="Unassembled WGS sequence"/>
</dbReference>
<dbReference type="Pfam" id="PF12773">
    <property type="entry name" value="DZR"/>
    <property type="match status" value="1"/>
</dbReference>
<dbReference type="GO" id="GO:0042462">
    <property type="term" value="P:eye photoreceptor cell development"/>
    <property type="evidence" value="ECO:0007669"/>
    <property type="project" value="TreeGrafter"/>
</dbReference>
<feature type="domain" description="DZANK-type" evidence="11">
    <location>
        <begin position="355"/>
        <end position="403"/>
    </location>
</feature>
<dbReference type="SMART" id="SM00248">
    <property type="entry name" value="ANK"/>
    <property type="match status" value="2"/>
</dbReference>
<feature type="repeat" description="ANK" evidence="9">
    <location>
        <begin position="697"/>
        <end position="729"/>
    </location>
</feature>
<dbReference type="PANTHER" id="PTHR16058">
    <property type="entry name" value="DOUBLE ZINC RIBBON AND ANKYRIN REPEAT-CONTAINING PROTEIN 1"/>
    <property type="match status" value="1"/>
</dbReference>
<evidence type="ECO:0000256" key="1">
    <source>
        <dbReference type="ARBA" id="ARBA00004138"/>
    </source>
</evidence>